<feature type="domain" description="Endonuclease/exonuclease/phosphatase" evidence="3">
    <location>
        <begin position="157"/>
        <end position="363"/>
    </location>
</feature>
<dbReference type="EMBL" id="BAABCQ010000052">
    <property type="protein sequence ID" value="GAA3979345.1"/>
    <property type="molecule type" value="Genomic_DNA"/>
</dbReference>
<keyword evidence="2" id="KW-0472">Membrane</keyword>
<dbReference type="Proteomes" id="UP001500034">
    <property type="component" value="Unassembled WGS sequence"/>
</dbReference>
<evidence type="ECO:0000313" key="4">
    <source>
        <dbReference type="EMBL" id="GAA3979345.1"/>
    </source>
</evidence>
<gene>
    <name evidence="4" type="ORF">GCM10022384_31070</name>
</gene>
<organism evidence="4 5">
    <name type="scientific">Streptomyces marokkonensis</name>
    <dbReference type="NCBI Taxonomy" id="324855"/>
    <lineage>
        <taxon>Bacteria</taxon>
        <taxon>Bacillati</taxon>
        <taxon>Actinomycetota</taxon>
        <taxon>Actinomycetes</taxon>
        <taxon>Kitasatosporales</taxon>
        <taxon>Streptomycetaceae</taxon>
        <taxon>Streptomyces</taxon>
    </lineage>
</organism>
<keyword evidence="5" id="KW-1185">Reference proteome</keyword>
<feature type="region of interest" description="Disordered" evidence="1">
    <location>
        <begin position="1"/>
        <end position="57"/>
    </location>
</feature>
<sequence>MREGAHSRKASTARDGPTQAGTTQAGTTQARTTPASEGPDLDTDTATGEWTDSRERSTGRRTRFGAWCAGLLFTGVSVVVGCRVADTDGVTPVPQLLAFLPWLLVPTGAGLLLTLLSRWWTGAVWGVALLGLLAWFIEPYGKTGDPVGLPVAELSVLTSNVEFGQGTDELISAVRREKPDIVFVQECEYTCAAALRRDLAGDYPHRQAVEGGGSEGSVILSTFPLKAAPDVPGTMGMPGAVADVRGHAVRLQLAHPMPPLPDQVGLWREELDALRDVADESTEGNGTPTILAGDFNASQDHAAFRRILDTGLRDAARLSGADRTVTWPARTAPAFGVQIDHVLVSEDFTARRARFLDLADTDHRALVVDLTLHRAG</sequence>
<evidence type="ECO:0000313" key="5">
    <source>
        <dbReference type="Proteomes" id="UP001500034"/>
    </source>
</evidence>
<evidence type="ECO:0000256" key="1">
    <source>
        <dbReference type="SAM" id="MobiDB-lite"/>
    </source>
</evidence>
<evidence type="ECO:0000259" key="3">
    <source>
        <dbReference type="Pfam" id="PF03372"/>
    </source>
</evidence>
<dbReference type="InterPro" id="IPR005135">
    <property type="entry name" value="Endo/exonuclease/phosphatase"/>
</dbReference>
<comment type="caution">
    <text evidence="4">The sequence shown here is derived from an EMBL/GenBank/DDBJ whole genome shotgun (WGS) entry which is preliminary data.</text>
</comment>
<feature type="transmembrane region" description="Helical" evidence="2">
    <location>
        <begin position="119"/>
        <end position="137"/>
    </location>
</feature>
<dbReference type="Gene3D" id="3.60.10.10">
    <property type="entry name" value="Endonuclease/exonuclease/phosphatase"/>
    <property type="match status" value="1"/>
</dbReference>
<name>A0ABP7QBL0_9ACTN</name>
<evidence type="ECO:0000256" key="2">
    <source>
        <dbReference type="SAM" id="Phobius"/>
    </source>
</evidence>
<keyword evidence="2" id="KW-1133">Transmembrane helix</keyword>
<dbReference type="InterPro" id="IPR036691">
    <property type="entry name" value="Endo/exonu/phosph_ase_sf"/>
</dbReference>
<feature type="transmembrane region" description="Helical" evidence="2">
    <location>
        <begin position="93"/>
        <end position="112"/>
    </location>
</feature>
<accession>A0ABP7QBL0</accession>
<reference evidence="5" key="1">
    <citation type="journal article" date="2019" name="Int. J. Syst. Evol. Microbiol.">
        <title>The Global Catalogue of Microorganisms (GCM) 10K type strain sequencing project: providing services to taxonomists for standard genome sequencing and annotation.</title>
        <authorList>
            <consortium name="The Broad Institute Genomics Platform"/>
            <consortium name="The Broad Institute Genome Sequencing Center for Infectious Disease"/>
            <person name="Wu L."/>
            <person name="Ma J."/>
        </authorList>
    </citation>
    <scope>NUCLEOTIDE SEQUENCE [LARGE SCALE GENOMIC DNA]</scope>
    <source>
        <strain evidence="5">JCM 17027</strain>
    </source>
</reference>
<proteinExistence type="predicted"/>
<keyword evidence="4" id="KW-0540">Nuclease</keyword>
<feature type="compositionally biased region" description="Low complexity" evidence="1">
    <location>
        <begin position="16"/>
        <end position="35"/>
    </location>
</feature>
<keyword evidence="4" id="KW-0255">Endonuclease</keyword>
<dbReference type="SUPFAM" id="SSF56219">
    <property type="entry name" value="DNase I-like"/>
    <property type="match status" value="1"/>
</dbReference>
<keyword evidence="4" id="KW-0378">Hydrolase</keyword>
<dbReference type="Pfam" id="PF03372">
    <property type="entry name" value="Exo_endo_phos"/>
    <property type="match status" value="1"/>
</dbReference>
<dbReference type="GO" id="GO:0004519">
    <property type="term" value="F:endonuclease activity"/>
    <property type="evidence" value="ECO:0007669"/>
    <property type="project" value="UniProtKB-KW"/>
</dbReference>
<protein>
    <submittedName>
        <fullName evidence="4">Endonuclease/exonuclease/phosphatase family protein</fullName>
    </submittedName>
</protein>
<feature type="transmembrane region" description="Helical" evidence="2">
    <location>
        <begin position="64"/>
        <end position="81"/>
    </location>
</feature>
<keyword evidence="2" id="KW-0812">Transmembrane</keyword>